<evidence type="ECO:0000259" key="2">
    <source>
        <dbReference type="Pfam" id="PF03869"/>
    </source>
</evidence>
<dbReference type="GO" id="GO:0006355">
    <property type="term" value="P:regulation of DNA-templated transcription"/>
    <property type="evidence" value="ECO:0007669"/>
    <property type="project" value="InterPro"/>
</dbReference>
<feature type="region of interest" description="Disordered" evidence="1">
    <location>
        <begin position="45"/>
        <end position="82"/>
    </location>
</feature>
<reference evidence="3 4" key="1">
    <citation type="submission" date="2020-02" db="EMBL/GenBank/DDBJ databases">
        <title>Whole-genome analyses of novel actinobacteria.</title>
        <authorList>
            <person name="Sahin N."/>
            <person name="Tatar D."/>
        </authorList>
    </citation>
    <scope>NUCLEOTIDE SEQUENCE [LARGE SCALE GENOMIC DNA]</scope>
    <source>
        <strain evidence="3 4">SB3404</strain>
    </source>
</reference>
<dbReference type="InterPro" id="IPR013321">
    <property type="entry name" value="Arc_rbn_hlx_hlx"/>
</dbReference>
<evidence type="ECO:0000313" key="3">
    <source>
        <dbReference type="EMBL" id="NGO73278.1"/>
    </source>
</evidence>
<dbReference type="GO" id="GO:0003677">
    <property type="term" value="F:DNA binding"/>
    <property type="evidence" value="ECO:0007669"/>
    <property type="project" value="UniProtKB-KW"/>
</dbReference>
<organism evidence="3 4">
    <name type="scientific">Streptomyces boncukensis</name>
    <dbReference type="NCBI Taxonomy" id="2711219"/>
    <lineage>
        <taxon>Bacteria</taxon>
        <taxon>Bacillati</taxon>
        <taxon>Actinomycetota</taxon>
        <taxon>Actinomycetes</taxon>
        <taxon>Kitasatosporales</taxon>
        <taxon>Streptomycetaceae</taxon>
        <taxon>Streptomyces</taxon>
    </lineage>
</organism>
<feature type="domain" description="Arc-like DNA binding" evidence="2">
    <location>
        <begin position="5"/>
        <end position="40"/>
    </location>
</feature>
<keyword evidence="3" id="KW-0238">DNA-binding</keyword>
<evidence type="ECO:0000256" key="1">
    <source>
        <dbReference type="SAM" id="MobiDB-lite"/>
    </source>
</evidence>
<dbReference type="InterPro" id="IPR010985">
    <property type="entry name" value="Ribbon_hlx_hlx"/>
</dbReference>
<sequence>MSSIMIRFALRFPEDLHTRVRAQAIADRRSINSEILHLIEIGLDADPEGAESSGGNSTSPASFHGKPEPSPAWEPGYPPAIR</sequence>
<name>A0A6G4X7B7_9ACTN</name>
<dbReference type="Pfam" id="PF03869">
    <property type="entry name" value="Arc"/>
    <property type="match status" value="1"/>
</dbReference>
<keyword evidence="4" id="KW-1185">Reference proteome</keyword>
<proteinExistence type="predicted"/>
<accession>A0A6G4X7B7</accession>
<dbReference type="Proteomes" id="UP000477722">
    <property type="component" value="Unassembled WGS sequence"/>
</dbReference>
<dbReference type="EMBL" id="JAAKZZ010000677">
    <property type="protein sequence ID" value="NGO73278.1"/>
    <property type="molecule type" value="Genomic_DNA"/>
</dbReference>
<evidence type="ECO:0000313" key="4">
    <source>
        <dbReference type="Proteomes" id="UP000477722"/>
    </source>
</evidence>
<dbReference type="SUPFAM" id="SSF47598">
    <property type="entry name" value="Ribbon-helix-helix"/>
    <property type="match status" value="1"/>
</dbReference>
<gene>
    <name evidence="3" type="ORF">G5C65_34100</name>
</gene>
<protein>
    <submittedName>
        <fullName evidence="3">Arc family DNA-binding protein</fullName>
    </submittedName>
</protein>
<comment type="caution">
    <text evidence="3">The sequence shown here is derived from an EMBL/GenBank/DDBJ whole genome shotgun (WGS) entry which is preliminary data.</text>
</comment>
<dbReference type="Gene3D" id="1.10.1220.10">
    <property type="entry name" value="Met repressor-like"/>
    <property type="match status" value="1"/>
</dbReference>
<dbReference type="AlphaFoldDB" id="A0A6G4X7B7"/>
<feature type="compositionally biased region" description="Pro residues" evidence="1">
    <location>
        <begin position="68"/>
        <end position="82"/>
    </location>
</feature>
<dbReference type="InterPro" id="IPR005569">
    <property type="entry name" value="Arc_DNA-bd_dom"/>
</dbReference>